<keyword evidence="1" id="KW-0805">Transcription regulation</keyword>
<dbReference type="PROSITE" id="PS50995">
    <property type="entry name" value="HTH_MARR_2"/>
    <property type="match status" value="1"/>
</dbReference>
<evidence type="ECO:0000256" key="2">
    <source>
        <dbReference type="ARBA" id="ARBA00023125"/>
    </source>
</evidence>
<dbReference type="InterPro" id="IPR036390">
    <property type="entry name" value="WH_DNA-bd_sf"/>
</dbReference>
<comment type="caution">
    <text evidence="5">The sequence shown here is derived from an EMBL/GenBank/DDBJ whole genome shotgun (WGS) entry which is preliminary data.</text>
</comment>
<evidence type="ECO:0000256" key="1">
    <source>
        <dbReference type="ARBA" id="ARBA00023015"/>
    </source>
</evidence>
<evidence type="ECO:0000313" key="5">
    <source>
        <dbReference type="EMBL" id="EMA39020.1"/>
    </source>
</evidence>
<name>M0M3U6_9EURY</name>
<dbReference type="SMART" id="SM00347">
    <property type="entry name" value="HTH_MARR"/>
    <property type="match status" value="1"/>
</dbReference>
<evidence type="ECO:0000259" key="4">
    <source>
        <dbReference type="PROSITE" id="PS50995"/>
    </source>
</evidence>
<dbReference type="PANTHER" id="PTHR42756:SF1">
    <property type="entry name" value="TRANSCRIPTIONAL REPRESSOR OF EMRAB OPERON"/>
    <property type="match status" value="1"/>
</dbReference>
<accession>M0M3U6</accession>
<dbReference type="Gene3D" id="1.10.10.10">
    <property type="entry name" value="Winged helix-like DNA-binding domain superfamily/Winged helix DNA-binding domain"/>
    <property type="match status" value="1"/>
</dbReference>
<dbReference type="OrthoDB" id="374269at2157"/>
<proteinExistence type="predicted"/>
<dbReference type="EMBL" id="AOMB01000022">
    <property type="protein sequence ID" value="EMA39020.1"/>
    <property type="molecule type" value="Genomic_DNA"/>
</dbReference>
<dbReference type="InterPro" id="IPR036388">
    <property type="entry name" value="WH-like_DNA-bd_sf"/>
</dbReference>
<evidence type="ECO:0000256" key="3">
    <source>
        <dbReference type="ARBA" id="ARBA00023163"/>
    </source>
</evidence>
<keyword evidence="3" id="KW-0804">Transcription</keyword>
<dbReference type="InterPro" id="IPR000835">
    <property type="entry name" value="HTH_MarR-typ"/>
</dbReference>
<protein>
    <submittedName>
        <fullName evidence="5">MarR family transcriptional regulator</fullName>
    </submittedName>
</protein>
<dbReference type="eggNOG" id="arCOG03177">
    <property type="taxonomic scope" value="Archaea"/>
</dbReference>
<keyword evidence="2" id="KW-0238">DNA-binding</keyword>
<organism evidence="5 6">
    <name type="scientific">Halococcus hamelinensis 100A6</name>
    <dbReference type="NCBI Taxonomy" id="1132509"/>
    <lineage>
        <taxon>Archaea</taxon>
        <taxon>Methanobacteriati</taxon>
        <taxon>Methanobacteriota</taxon>
        <taxon>Stenosarchaea group</taxon>
        <taxon>Halobacteria</taxon>
        <taxon>Halobacteriales</taxon>
        <taxon>Halococcaceae</taxon>
        <taxon>Halococcus</taxon>
    </lineage>
</organism>
<dbReference type="AlphaFoldDB" id="M0M3U6"/>
<dbReference type="GO" id="GO:0003700">
    <property type="term" value="F:DNA-binding transcription factor activity"/>
    <property type="evidence" value="ECO:0007669"/>
    <property type="project" value="InterPro"/>
</dbReference>
<dbReference type="PATRIC" id="fig|1132509.6.peg.1741"/>
<feature type="domain" description="HTH marR-type" evidence="4">
    <location>
        <begin position="1"/>
        <end position="134"/>
    </location>
</feature>
<dbReference type="Proteomes" id="UP000011566">
    <property type="component" value="Unassembled WGS sequence"/>
</dbReference>
<gene>
    <name evidence="5" type="ORF">C447_07683</name>
</gene>
<evidence type="ECO:0000313" key="6">
    <source>
        <dbReference type="Proteomes" id="UP000011566"/>
    </source>
</evidence>
<keyword evidence="6" id="KW-1185">Reference proteome</keyword>
<dbReference type="GO" id="GO:0003677">
    <property type="term" value="F:DNA binding"/>
    <property type="evidence" value="ECO:0007669"/>
    <property type="project" value="UniProtKB-KW"/>
</dbReference>
<dbReference type="PRINTS" id="PR00598">
    <property type="entry name" value="HTHMARR"/>
</dbReference>
<reference evidence="5 6" key="1">
    <citation type="journal article" date="2014" name="PLoS Genet.">
        <title>Phylogenetically driven sequencing of extremely halophilic archaea reveals strategies for static and dynamic osmo-response.</title>
        <authorList>
            <person name="Becker E.A."/>
            <person name="Seitzer P.M."/>
            <person name="Tritt A."/>
            <person name="Larsen D."/>
            <person name="Krusor M."/>
            <person name="Yao A.I."/>
            <person name="Wu D."/>
            <person name="Madern D."/>
            <person name="Eisen J.A."/>
            <person name="Darling A.E."/>
            <person name="Facciotti M.T."/>
        </authorList>
    </citation>
    <scope>NUCLEOTIDE SEQUENCE [LARGE SCALE GENOMIC DNA]</scope>
    <source>
        <strain evidence="5 6">100A6</strain>
    </source>
</reference>
<dbReference type="RefSeq" id="WP_007692553.1">
    <property type="nucleotide sequence ID" value="NZ_AJRK01000417.1"/>
</dbReference>
<dbReference type="SUPFAM" id="SSF46785">
    <property type="entry name" value="Winged helix' DNA-binding domain"/>
    <property type="match status" value="1"/>
</dbReference>
<dbReference type="PANTHER" id="PTHR42756">
    <property type="entry name" value="TRANSCRIPTIONAL REGULATOR, MARR"/>
    <property type="match status" value="1"/>
</dbReference>
<dbReference type="Pfam" id="PF12802">
    <property type="entry name" value="MarR_2"/>
    <property type="match status" value="1"/>
</dbReference>
<sequence length="145" mass="16147">MHPAVFALKRAHQATRNRLDERLARYDLTAAQTDVLVALYYRSEVEQHALAETLGVSGPTLARILDAVEERGLVTRTESPTDARINLVSLSERGTTVVRDLTEAEGEAFTEAFLDGFSHTDVADLVRMLDRIAENMGDTSQNIYR</sequence>